<dbReference type="Gene3D" id="2.160.20.10">
    <property type="entry name" value="Single-stranded right-handed beta-helix, Pectin lyase-like"/>
    <property type="match status" value="1"/>
</dbReference>
<dbReference type="EMBL" id="CAMGYJ010000007">
    <property type="protein sequence ID" value="CAI0452215.1"/>
    <property type="molecule type" value="Genomic_DNA"/>
</dbReference>
<evidence type="ECO:0000256" key="5">
    <source>
        <dbReference type="ARBA" id="ARBA00022512"/>
    </source>
</evidence>
<evidence type="ECO:0000259" key="11">
    <source>
        <dbReference type="SMART" id="SM00856"/>
    </source>
</evidence>
<comment type="similarity">
    <text evidence="3">In the N-terminal section; belongs to the PMEI family.</text>
</comment>
<gene>
    <name evidence="12" type="ORF">LITE_LOCUS31142</name>
</gene>
<comment type="pathway">
    <text evidence="2 9">Glycan metabolism; pectin degradation; 2-dehydro-3-deoxy-D-gluconate from pectin: step 1/5.</text>
</comment>
<feature type="signal peptide" evidence="9">
    <location>
        <begin position="1"/>
        <end position="26"/>
    </location>
</feature>
<keyword evidence="9" id="KW-0732">Signal</keyword>
<dbReference type="GO" id="GO:0042545">
    <property type="term" value="P:cell wall modification"/>
    <property type="evidence" value="ECO:0007669"/>
    <property type="project" value="UniProtKB-UniRule"/>
</dbReference>
<keyword evidence="9" id="KW-0964">Secreted</keyword>
<dbReference type="PANTHER" id="PTHR31707">
    <property type="entry name" value="PECTINESTERASE"/>
    <property type="match status" value="1"/>
</dbReference>
<dbReference type="InterPro" id="IPR033131">
    <property type="entry name" value="Pectinesterase_Asp_AS"/>
</dbReference>
<comment type="subcellular location">
    <subcellularLocation>
        <location evidence="1 9">Secreted</location>
        <location evidence="1 9">Cell wall</location>
    </subcellularLocation>
</comment>
<organism evidence="12 13">
    <name type="scientific">Linum tenue</name>
    <dbReference type="NCBI Taxonomy" id="586396"/>
    <lineage>
        <taxon>Eukaryota</taxon>
        <taxon>Viridiplantae</taxon>
        <taxon>Streptophyta</taxon>
        <taxon>Embryophyta</taxon>
        <taxon>Tracheophyta</taxon>
        <taxon>Spermatophyta</taxon>
        <taxon>Magnoliopsida</taxon>
        <taxon>eudicotyledons</taxon>
        <taxon>Gunneridae</taxon>
        <taxon>Pentapetalae</taxon>
        <taxon>rosids</taxon>
        <taxon>fabids</taxon>
        <taxon>Malpighiales</taxon>
        <taxon>Linaceae</taxon>
        <taxon>Linum</taxon>
    </lineage>
</organism>
<protein>
    <recommendedName>
        <fullName evidence="9">Pectinesterase</fullName>
        <ecNumber evidence="9">3.1.1.11</ecNumber>
    </recommendedName>
</protein>
<dbReference type="InterPro" id="IPR006501">
    <property type="entry name" value="Pectinesterase_inhib_dom"/>
</dbReference>
<evidence type="ECO:0000256" key="10">
    <source>
        <dbReference type="SAM" id="MobiDB-lite"/>
    </source>
</evidence>
<evidence type="ECO:0000256" key="4">
    <source>
        <dbReference type="ARBA" id="ARBA00007786"/>
    </source>
</evidence>
<keyword evidence="13" id="KW-1185">Reference proteome</keyword>
<feature type="region of interest" description="Disordered" evidence="10">
    <location>
        <begin position="217"/>
        <end position="245"/>
    </location>
</feature>
<comment type="caution">
    <text evidence="12">The sequence shown here is derived from an EMBL/GenBank/DDBJ whole genome shotgun (WGS) entry which is preliminary data.</text>
</comment>
<feature type="domain" description="Pectinesterase inhibitor" evidence="11">
    <location>
        <begin position="22"/>
        <end position="178"/>
    </location>
</feature>
<dbReference type="SUPFAM" id="SSF51126">
    <property type="entry name" value="Pectin lyase-like"/>
    <property type="match status" value="1"/>
</dbReference>
<dbReference type="GO" id="GO:0030599">
    <property type="term" value="F:pectinesterase activity"/>
    <property type="evidence" value="ECO:0007669"/>
    <property type="project" value="UniProtKB-UniRule"/>
</dbReference>
<comment type="similarity">
    <text evidence="4">In the C-terminal section; belongs to the pectinesterase family.</text>
</comment>
<evidence type="ECO:0000313" key="12">
    <source>
        <dbReference type="EMBL" id="CAI0452215.1"/>
    </source>
</evidence>
<keyword evidence="6 9" id="KW-0378">Hydrolase</keyword>
<proteinExistence type="inferred from homology"/>
<evidence type="ECO:0000256" key="9">
    <source>
        <dbReference type="RuleBase" id="RU000589"/>
    </source>
</evidence>
<dbReference type="Proteomes" id="UP001154282">
    <property type="component" value="Unassembled WGS sequence"/>
</dbReference>
<evidence type="ECO:0000313" key="13">
    <source>
        <dbReference type="Proteomes" id="UP001154282"/>
    </source>
</evidence>
<comment type="function">
    <text evidence="9">Acts in the modification of cell walls via demethylesterification of cell wall pectin.</text>
</comment>
<dbReference type="GO" id="GO:0045490">
    <property type="term" value="P:pectin catabolic process"/>
    <property type="evidence" value="ECO:0007669"/>
    <property type="project" value="UniProtKB-UniRule"/>
</dbReference>
<dbReference type="SMART" id="SM00856">
    <property type="entry name" value="PMEI"/>
    <property type="match status" value="1"/>
</dbReference>
<evidence type="ECO:0000256" key="2">
    <source>
        <dbReference type="ARBA" id="ARBA00005184"/>
    </source>
</evidence>
<name>A0AAV0N0X8_9ROSI</name>
<dbReference type="InterPro" id="IPR035513">
    <property type="entry name" value="Invertase/methylesterase_inhib"/>
</dbReference>
<dbReference type="Pfam" id="PF01095">
    <property type="entry name" value="Pectinesterase"/>
    <property type="match status" value="1"/>
</dbReference>
<evidence type="ECO:0000256" key="1">
    <source>
        <dbReference type="ARBA" id="ARBA00004191"/>
    </source>
</evidence>
<keyword evidence="9" id="KW-0961">Cell wall biogenesis/degradation</keyword>
<dbReference type="InterPro" id="IPR000070">
    <property type="entry name" value="Pectinesterase_cat"/>
</dbReference>
<dbReference type="Gene3D" id="1.20.140.40">
    <property type="entry name" value="Invertase/pectin methylesterase inhibitor family protein"/>
    <property type="match status" value="1"/>
</dbReference>
<feature type="compositionally biased region" description="Polar residues" evidence="10">
    <location>
        <begin position="228"/>
        <end position="242"/>
    </location>
</feature>
<feature type="region of interest" description="Disordered" evidence="10">
    <location>
        <begin position="28"/>
        <end position="55"/>
    </location>
</feature>
<sequence>MSKITFFPHATTTILLLLILATTSSSTNPSSSQLHFSKSSRSSSPSPSSSVISNPEKLFDDSIQSILTQARSINAMANLVTTATNPIDDPTIVPATGAGGPVLDCMDLLDDTLDQLSNVAYRRHNPAHTHDDVQTWLSAALTNQETCKESLQTPPPQKNPHHRHVDSVKAILLQSLAQNMTTTVEASLALFVNHIHSNNNNNHPRHHFMSPKFHKYPSNTPGGGRKLLSTSSAGHDNNNNNKFPGWLPADKRKLLEASVDEVEVHAVVAKDGSGTHTTIAAALKAVMMSGVTTMGSGGGGGGGSSVIYIKAGTYKETLNIPTKQKNVVLMGDGKGKTVIVGSKNADDGSTTYQTATVAAMGDGFMARDITIINDAGPSKHQAVALRVGSDRSVIFRCSIQGYQDTLYALSKRQFYRETDVYGTIDFIFGNAAAVFQSCNLFARKGGSYPNNFLTAQGRSSEYQNTGFSIHNCRVEAAPDLPAGGSRSTYLGRPWKEYSRTVIMQSQLGGHINPAGWFPWSGGFALKTLYYAEYLNSGPGAGTSGRVGWPGYHRALAPLDASKFTVGQFITGNSWLPSTGVAFDSGLIG</sequence>
<evidence type="ECO:0000256" key="3">
    <source>
        <dbReference type="ARBA" id="ARBA00006027"/>
    </source>
</evidence>
<dbReference type="InterPro" id="IPR012334">
    <property type="entry name" value="Pectin_lyas_fold"/>
</dbReference>
<keyword evidence="5 9" id="KW-0134">Cell wall</keyword>
<accession>A0AAV0N0X8</accession>
<dbReference type="GO" id="GO:0004857">
    <property type="term" value="F:enzyme inhibitor activity"/>
    <property type="evidence" value="ECO:0007669"/>
    <property type="project" value="InterPro"/>
</dbReference>
<feature type="chain" id="PRO_5043090720" description="Pectinesterase" evidence="9">
    <location>
        <begin position="27"/>
        <end position="588"/>
    </location>
</feature>
<reference evidence="12" key="1">
    <citation type="submission" date="2022-08" db="EMBL/GenBank/DDBJ databases">
        <authorList>
            <person name="Gutierrez-Valencia J."/>
        </authorList>
    </citation>
    <scope>NUCLEOTIDE SEQUENCE</scope>
</reference>
<keyword evidence="7 9" id="KW-0063">Aspartyl esterase</keyword>
<dbReference type="InterPro" id="IPR011050">
    <property type="entry name" value="Pectin_lyase_fold/virulence"/>
</dbReference>
<evidence type="ECO:0000256" key="6">
    <source>
        <dbReference type="ARBA" id="ARBA00022801"/>
    </source>
</evidence>
<dbReference type="EC" id="3.1.1.11" evidence="9"/>
<dbReference type="Pfam" id="PF04043">
    <property type="entry name" value="PMEI"/>
    <property type="match status" value="1"/>
</dbReference>
<dbReference type="SUPFAM" id="SSF101148">
    <property type="entry name" value="Plant invertase/pectin methylesterase inhibitor"/>
    <property type="match status" value="1"/>
</dbReference>
<feature type="active site" evidence="8">
    <location>
        <position position="425"/>
    </location>
</feature>
<dbReference type="AlphaFoldDB" id="A0AAV0N0X8"/>
<dbReference type="PROSITE" id="PS00503">
    <property type="entry name" value="PECTINESTERASE_2"/>
    <property type="match status" value="1"/>
</dbReference>
<comment type="catalytic activity">
    <reaction evidence="9">
        <text>[(1-&gt;4)-alpha-D-galacturonosyl methyl ester](n) + n H2O = [(1-&gt;4)-alpha-D-galacturonosyl](n) + n methanol + n H(+)</text>
        <dbReference type="Rhea" id="RHEA:22380"/>
        <dbReference type="Rhea" id="RHEA-COMP:14570"/>
        <dbReference type="Rhea" id="RHEA-COMP:14573"/>
        <dbReference type="ChEBI" id="CHEBI:15377"/>
        <dbReference type="ChEBI" id="CHEBI:15378"/>
        <dbReference type="ChEBI" id="CHEBI:17790"/>
        <dbReference type="ChEBI" id="CHEBI:140522"/>
        <dbReference type="ChEBI" id="CHEBI:140523"/>
        <dbReference type="EC" id="3.1.1.11"/>
    </reaction>
</comment>
<dbReference type="InterPro" id="IPR018040">
    <property type="entry name" value="Pectinesterase_Tyr_AS"/>
</dbReference>
<dbReference type="FunFam" id="2.160.20.10:FF:000001">
    <property type="entry name" value="Pectinesterase"/>
    <property type="match status" value="1"/>
</dbReference>
<dbReference type="PROSITE" id="PS00800">
    <property type="entry name" value="PECTINESTERASE_1"/>
    <property type="match status" value="1"/>
</dbReference>
<evidence type="ECO:0000256" key="8">
    <source>
        <dbReference type="PROSITE-ProRule" id="PRU10040"/>
    </source>
</evidence>
<evidence type="ECO:0000256" key="7">
    <source>
        <dbReference type="ARBA" id="ARBA00023085"/>
    </source>
</evidence>